<dbReference type="EMBL" id="BMAO01017148">
    <property type="protein sequence ID" value="GFR13661.1"/>
    <property type="molecule type" value="Genomic_DNA"/>
</dbReference>
<sequence>MTTPGTNFLTVKTHLIPQWPSTTDLLHHIEPFSAQLKDFYSNTLSRLLLNLRTLLQHFEPSSAQARISTPFRSPSGPEH</sequence>
<evidence type="ECO:0000313" key="2">
    <source>
        <dbReference type="Proteomes" id="UP000887116"/>
    </source>
</evidence>
<evidence type="ECO:0000313" key="1">
    <source>
        <dbReference type="EMBL" id="GFR13661.1"/>
    </source>
</evidence>
<reference evidence="1" key="1">
    <citation type="submission" date="2020-07" db="EMBL/GenBank/DDBJ databases">
        <title>Multicomponent nature underlies the extraordinary mechanical properties of spider dragline silk.</title>
        <authorList>
            <person name="Kono N."/>
            <person name="Nakamura H."/>
            <person name="Mori M."/>
            <person name="Yoshida Y."/>
            <person name="Ohtoshi R."/>
            <person name="Malay A.D."/>
            <person name="Moran D.A.P."/>
            <person name="Tomita M."/>
            <person name="Numata K."/>
            <person name="Arakawa K."/>
        </authorList>
    </citation>
    <scope>NUCLEOTIDE SEQUENCE</scope>
</reference>
<comment type="caution">
    <text evidence="1">The sequence shown here is derived from an EMBL/GenBank/DDBJ whole genome shotgun (WGS) entry which is preliminary data.</text>
</comment>
<organism evidence="1 2">
    <name type="scientific">Trichonephila clavata</name>
    <name type="common">Joro spider</name>
    <name type="synonym">Nephila clavata</name>
    <dbReference type="NCBI Taxonomy" id="2740835"/>
    <lineage>
        <taxon>Eukaryota</taxon>
        <taxon>Metazoa</taxon>
        <taxon>Ecdysozoa</taxon>
        <taxon>Arthropoda</taxon>
        <taxon>Chelicerata</taxon>
        <taxon>Arachnida</taxon>
        <taxon>Araneae</taxon>
        <taxon>Araneomorphae</taxon>
        <taxon>Entelegynae</taxon>
        <taxon>Araneoidea</taxon>
        <taxon>Nephilidae</taxon>
        <taxon>Trichonephila</taxon>
    </lineage>
</organism>
<protein>
    <submittedName>
        <fullName evidence="1">Uncharacterized protein</fullName>
    </submittedName>
</protein>
<dbReference type="Proteomes" id="UP000887116">
    <property type="component" value="Unassembled WGS sequence"/>
</dbReference>
<accession>A0A8X6LK25</accession>
<proteinExistence type="predicted"/>
<keyword evidence="2" id="KW-1185">Reference proteome</keyword>
<dbReference type="AlphaFoldDB" id="A0A8X6LK25"/>
<gene>
    <name evidence="1" type="ORF">TNCT_131331</name>
</gene>
<name>A0A8X6LK25_TRICU</name>